<dbReference type="InterPro" id="IPR043128">
    <property type="entry name" value="Rev_trsase/Diguanyl_cyclase"/>
</dbReference>
<organism evidence="3 4">
    <name type="scientific">Egibacter rhizosphaerae</name>
    <dbReference type="NCBI Taxonomy" id="1670831"/>
    <lineage>
        <taxon>Bacteria</taxon>
        <taxon>Bacillati</taxon>
        <taxon>Actinomycetota</taxon>
        <taxon>Nitriliruptoria</taxon>
        <taxon>Egibacterales</taxon>
        <taxon>Egibacteraceae</taxon>
        <taxon>Egibacter</taxon>
    </lineage>
</organism>
<dbReference type="SMART" id="SM00267">
    <property type="entry name" value="GGDEF"/>
    <property type="match status" value="1"/>
</dbReference>
<dbReference type="OrthoDB" id="23692at2"/>
<dbReference type="Pfam" id="PF13185">
    <property type="entry name" value="GAF_2"/>
    <property type="match status" value="1"/>
</dbReference>
<dbReference type="Pfam" id="PF00563">
    <property type="entry name" value="EAL"/>
    <property type="match status" value="1"/>
</dbReference>
<dbReference type="PROSITE" id="PS50887">
    <property type="entry name" value="GGDEF"/>
    <property type="match status" value="1"/>
</dbReference>
<dbReference type="Pfam" id="PF00990">
    <property type="entry name" value="GGDEF"/>
    <property type="match status" value="1"/>
</dbReference>
<feature type="domain" description="EAL" evidence="1">
    <location>
        <begin position="716"/>
        <end position="973"/>
    </location>
</feature>
<dbReference type="PANTHER" id="PTHR44757:SF2">
    <property type="entry name" value="BIOFILM ARCHITECTURE MAINTENANCE PROTEIN MBAA"/>
    <property type="match status" value="1"/>
</dbReference>
<evidence type="ECO:0000313" key="3">
    <source>
        <dbReference type="EMBL" id="QBI19061.1"/>
    </source>
</evidence>
<dbReference type="NCBIfam" id="TIGR00254">
    <property type="entry name" value="GGDEF"/>
    <property type="match status" value="1"/>
</dbReference>
<sequence length="987" mass="106412">MAHPPVGFASGPREVSSGRREVSGIATQLVIAAVRERLGEGGVASLLDEAALPYARAALDDEGTWIGFDEFVGLLDAAAGLLGGEGALEDIGARIVTLQVGATTRLFMRTLGTPEQAFRKLPQAASKITNVVETNCLRADRGWAQIRLSYRDGREGRATYNRFGQGLLSAVPTVFGLPRGDVTVHPDPEGDPQAWLAEVRWERRWARFSGRRLRRHSRLAAAENEREALLARLHNLQRTAADLVAPGEVEAVLRALVDRTAAGLQAAWAVLAVELPGESSPRSFATGLDEEVARRRAEDLLAGRIEPGPSQLIADVTSAQAYRGRLLVGHPPGFEFYSGEQQLLEMYARLSATALDTVTALAAARRGERTATALLDLAGDLVGVVDAENVARRIARAVLPLTGCDQSTVFLRDAGTGAGDGRLRLVASHGLDAAVAARTSGFELSERDTPLVTRALMEQQMQLHDRATSDDRVIVRAMELFGAERIAIVPLRGGGEVYGTVVAGWRDGPPSTPEPDLDARLHGLADQGTTALRNAQLHEEIRYQALHDGLTGLPNRAFFTERVEQAVGRTRRAGEQAAVLFVDLDDFKAVNDRFGHEVGDEVLREVAVRVRRVVRAADVPCRLSGDEFAVLLDGIADPEEPITVAHRLVEALGDEIVLRDRVLALSASVGVARSDTLDDPSGLLRNADAAMYVAKAAGKGTVRVFEERMRGEVVRRLELASDLEYAVDRGELWLAYQPLVTVADGHVTGVEALLRWDHPRLGRIGPNEFIPVAEETGAIVSIGRWVLEQACAQVQDWNERRAGAPLDLAVNVAGRQLAEASFVDDVGAALSESGLDVQRLILELTERVEPEALGVAAETLRALEALDVRLAIDDFGAGYAGLSYLRQLRPNVLKIDAGVLRAAAEITGNDERELLKGIVALAESLHLRTVAEGVEQSADLDRLRDLDCDLAQGDFFAYPQEAAQLEPMVLGEEGLPRESTLATTASG</sequence>
<protein>
    <submittedName>
        <fullName evidence="3">EAL domain-containing protein</fullName>
    </submittedName>
</protein>
<dbReference type="InterPro" id="IPR003018">
    <property type="entry name" value="GAF"/>
</dbReference>
<dbReference type="InterPro" id="IPR029787">
    <property type="entry name" value="Nucleotide_cyclase"/>
</dbReference>
<dbReference type="EMBL" id="CP036402">
    <property type="protein sequence ID" value="QBI19061.1"/>
    <property type="molecule type" value="Genomic_DNA"/>
</dbReference>
<dbReference type="InterPro" id="IPR000160">
    <property type="entry name" value="GGDEF_dom"/>
</dbReference>
<keyword evidence="4" id="KW-1185">Reference proteome</keyword>
<evidence type="ECO:0000313" key="4">
    <source>
        <dbReference type="Proteomes" id="UP000291469"/>
    </source>
</evidence>
<dbReference type="Gene3D" id="3.20.20.450">
    <property type="entry name" value="EAL domain"/>
    <property type="match status" value="1"/>
</dbReference>
<dbReference type="Proteomes" id="UP000291469">
    <property type="component" value="Chromosome"/>
</dbReference>
<dbReference type="InterPro" id="IPR001633">
    <property type="entry name" value="EAL_dom"/>
</dbReference>
<name>A0A411YCV2_9ACTN</name>
<dbReference type="Gene3D" id="3.30.450.40">
    <property type="match status" value="1"/>
</dbReference>
<dbReference type="KEGG" id="erz:ER308_05545"/>
<gene>
    <name evidence="3" type="ORF">ER308_05545</name>
</gene>
<dbReference type="SUPFAM" id="SSF55073">
    <property type="entry name" value="Nucleotide cyclase"/>
    <property type="match status" value="1"/>
</dbReference>
<dbReference type="Gene3D" id="3.30.70.270">
    <property type="match status" value="1"/>
</dbReference>
<dbReference type="PROSITE" id="PS50883">
    <property type="entry name" value="EAL"/>
    <property type="match status" value="1"/>
</dbReference>
<evidence type="ECO:0000259" key="1">
    <source>
        <dbReference type="PROSITE" id="PS50883"/>
    </source>
</evidence>
<feature type="domain" description="GGDEF" evidence="2">
    <location>
        <begin position="575"/>
        <end position="707"/>
    </location>
</feature>
<dbReference type="RefSeq" id="WP_131154058.1">
    <property type="nucleotide sequence ID" value="NZ_CP036402.1"/>
</dbReference>
<proteinExistence type="predicted"/>
<dbReference type="SMART" id="SM00052">
    <property type="entry name" value="EAL"/>
    <property type="match status" value="1"/>
</dbReference>
<dbReference type="PANTHER" id="PTHR44757">
    <property type="entry name" value="DIGUANYLATE CYCLASE DGCP"/>
    <property type="match status" value="1"/>
</dbReference>
<dbReference type="CDD" id="cd01949">
    <property type="entry name" value="GGDEF"/>
    <property type="match status" value="1"/>
</dbReference>
<dbReference type="SUPFAM" id="SSF141868">
    <property type="entry name" value="EAL domain-like"/>
    <property type="match status" value="1"/>
</dbReference>
<dbReference type="InterPro" id="IPR029016">
    <property type="entry name" value="GAF-like_dom_sf"/>
</dbReference>
<dbReference type="FunFam" id="3.30.70.270:FF:000001">
    <property type="entry name" value="Diguanylate cyclase domain protein"/>
    <property type="match status" value="1"/>
</dbReference>
<dbReference type="SUPFAM" id="SSF55781">
    <property type="entry name" value="GAF domain-like"/>
    <property type="match status" value="1"/>
</dbReference>
<dbReference type="SMART" id="SM00065">
    <property type="entry name" value="GAF"/>
    <property type="match status" value="1"/>
</dbReference>
<dbReference type="InterPro" id="IPR035919">
    <property type="entry name" value="EAL_sf"/>
</dbReference>
<dbReference type="InterPro" id="IPR052155">
    <property type="entry name" value="Biofilm_reg_signaling"/>
</dbReference>
<accession>A0A411YCV2</accession>
<evidence type="ECO:0000259" key="2">
    <source>
        <dbReference type="PROSITE" id="PS50887"/>
    </source>
</evidence>
<reference evidence="3 4" key="1">
    <citation type="submission" date="2019-01" db="EMBL/GenBank/DDBJ databases">
        <title>Egibacter rhizosphaerae EGI 80759T.</title>
        <authorList>
            <person name="Chen D.-D."/>
            <person name="Tian Y."/>
            <person name="Jiao J.-Y."/>
            <person name="Zhang X.-T."/>
            <person name="Zhang Y.-G."/>
            <person name="Zhang Y."/>
            <person name="Xiao M."/>
            <person name="Shu W.-S."/>
            <person name="Li W.-J."/>
        </authorList>
    </citation>
    <scope>NUCLEOTIDE SEQUENCE [LARGE SCALE GENOMIC DNA]</scope>
    <source>
        <strain evidence="3 4">EGI 80759</strain>
    </source>
</reference>
<dbReference type="AlphaFoldDB" id="A0A411YCV2"/>
<dbReference type="CDD" id="cd01948">
    <property type="entry name" value="EAL"/>
    <property type="match status" value="1"/>
</dbReference>